<accession>A0A484BRK3</accession>
<evidence type="ECO:0000313" key="3">
    <source>
        <dbReference type="Proteomes" id="UP000295192"/>
    </source>
</evidence>
<sequence length="97" mass="10696">MLAPTRSISDERHEEASSTEELRRLPPPPPARCKQTQLRNMLALGDLAKPGQALTYGRAVDYDDDDDVDEDEDEDEDEHEDFGAHLLSSASGTACLP</sequence>
<dbReference type="Proteomes" id="UP000295192">
    <property type="component" value="Unassembled WGS sequence"/>
</dbReference>
<protein>
    <submittedName>
        <fullName evidence="2">Uncharacterized protein</fullName>
    </submittedName>
</protein>
<feature type="region of interest" description="Disordered" evidence="1">
    <location>
        <begin position="1"/>
        <end position="33"/>
    </location>
</feature>
<keyword evidence="3" id="KW-1185">Reference proteome</keyword>
<evidence type="ECO:0000256" key="1">
    <source>
        <dbReference type="SAM" id="MobiDB-lite"/>
    </source>
</evidence>
<name>A0A484BRK3_DRONA</name>
<dbReference type="AlphaFoldDB" id="A0A484BRK3"/>
<organism evidence="2 3">
    <name type="scientific">Drosophila navojoa</name>
    <name type="common">Fruit fly</name>
    <dbReference type="NCBI Taxonomy" id="7232"/>
    <lineage>
        <taxon>Eukaryota</taxon>
        <taxon>Metazoa</taxon>
        <taxon>Ecdysozoa</taxon>
        <taxon>Arthropoda</taxon>
        <taxon>Hexapoda</taxon>
        <taxon>Insecta</taxon>
        <taxon>Pterygota</taxon>
        <taxon>Neoptera</taxon>
        <taxon>Endopterygota</taxon>
        <taxon>Diptera</taxon>
        <taxon>Brachycera</taxon>
        <taxon>Muscomorpha</taxon>
        <taxon>Ephydroidea</taxon>
        <taxon>Drosophilidae</taxon>
        <taxon>Drosophila</taxon>
    </lineage>
</organism>
<comment type="caution">
    <text evidence="2">The sequence shown here is derived from an EMBL/GenBank/DDBJ whole genome shotgun (WGS) entry which is preliminary data.</text>
</comment>
<gene>
    <name evidence="2" type="ORF">AWZ03_002381</name>
</gene>
<dbReference type="EMBL" id="LSRL02000010">
    <property type="protein sequence ID" value="TDG51294.1"/>
    <property type="molecule type" value="Genomic_DNA"/>
</dbReference>
<feature type="compositionally biased region" description="Acidic residues" evidence="1">
    <location>
        <begin position="62"/>
        <end position="80"/>
    </location>
</feature>
<feature type="compositionally biased region" description="Basic and acidic residues" evidence="1">
    <location>
        <begin position="8"/>
        <end position="24"/>
    </location>
</feature>
<reference evidence="2 3" key="1">
    <citation type="journal article" date="2019" name="J. Hered.">
        <title>An Improved Genome Assembly for Drosophila navojoa, the Basal Species in the mojavensis Cluster.</title>
        <authorList>
            <person name="Vanderlinde T."/>
            <person name="Dupim E.G."/>
            <person name="Nazario-Yepiz N.O."/>
            <person name="Carvalho A.B."/>
        </authorList>
    </citation>
    <scope>NUCLEOTIDE SEQUENCE [LARGE SCALE GENOMIC DNA]</scope>
    <source>
        <strain evidence="2">Navoj_Jal97</strain>
        <tissue evidence="2">Whole organism</tissue>
    </source>
</reference>
<feature type="region of interest" description="Disordered" evidence="1">
    <location>
        <begin position="53"/>
        <end position="97"/>
    </location>
</feature>
<feature type="compositionally biased region" description="Polar residues" evidence="1">
    <location>
        <begin position="88"/>
        <end position="97"/>
    </location>
</feature>
<proteinExistence type="predicted"/>
<evidence type="ECO:0000313" key="2">
    <source>
        <dbReference type="EMBL" id="TDG51294.1"/>
    </source>
</evidence>